<dbReference type="EMBL" id="CP002779">
    <property type="protein sequence ID" value="AEH24911.1"/>
    <property type="molecule type" value="Genomic_DNA"/>
</dbReference>
<name>F8AF83_PYRYC</name>
<dbReference type="RefSeq" id="WP_013905967.1">
    <property type="nucleotide sequence ID" value="NC_015680.1"/>
</dbReference>
<feature type="transmembrane region" description="Helical" evidence="1">
    <location>
        <begin position="644"/>
        <end position="664"/>
    </location>
</feature>
<evidence type="ECO:0000313" key="3">
    <source>
        <dbReference type="Proteomes" id="UP000008386"/>
    </source>
</evidence>
<protein>
    <recommendedName>
        <fullName evidence="4">CARDB domain-containing protein</fullName>
    </recommendedName>
</protein>
<evidence type="ECO:0008006" key="4">
    <source>
        <dbReference type="Google" id="ProtNLM"/>
    </source>
</evidence>
<dbReference type="STRING" id="529709.PYCH_12330"/>
<organism evidence="2 3">
    <name type="scientific">Pyrococcus yayanosii (strain CH1 / JCM 16557)</name>
    <dbReference type="NCBI Taxonomy" id="529709"/>
    <lineage>
        <taxon>Archaea</taxon>
        <taxon>Methanobacteriati</taxon>
        <taxon>Methanobacteriota</taxon>
        <taxon>Thermococci</taxon>
        <taxon>Thermococcales</taxon>
        <taxon>Thermococcaceae</taxon>
        <taxon>Pyrococcus</taxon>
    </lineage>
</organism>
<dbReference type="InterPro" id="IPR013783">
    <property type="entry name" value="Ig-like_fold"/>
</dbReference>
<gene>
    <name evidence="2" type="ordered locus">PYCH_12330</name>
</gene>
<proteinExistence type="predicted"/>
<dbReference type="GeneID" id="10837806"/>
<dbReference type="HOGENOM" id="CLU_027397_0_0_2"/>
<keyword evidence="1" id="KW-1133">Transmembrane helix</keyword>
<keyword evidence="1" id="KW-0812">Transmembrane</keyword>
<dbReference type="eggNOG" id="arCOG03269">
    <property type="taxonomic scope" value="Archaea"/>
</dbReference>
<sequence length="669" mass="72297">MKRMFLVLFLLLTTPGVLASGLAVWVTVPIDMILGEYSVSFLDVSLDGSVLVKITYGDRVVYKSIMPGKRELFGLCPNADCEYIPFGNLSIDIERILLAGKNYILANVTFPPILVGQSVSVGPVSFMLTSVGPTGFSITASDGETTKTFSTKSFTFAGYRVTVDPYPLVFSGNVRVGDEITYYSMVLKVVSVNTTGLNGELVNSVIMEFNGSTYEIPEGSSGDVGPFRVDVKRIVCEYTDNICNPIIFLEVHLRGAIIRVERNPDYDFWLYVGQDYRIGPYLIRAEGSEGGLAYISIRNLCGDILVAKYLPIESRVIKGLGYGGLDLGIVGTETDAKGVRLHIIAFYDPALKPKLEHFAWLNISLEGPKNVTQYEKFPLTIRVKNVGEDRLFNVKLYFMPGNGIEVLDECVGCLFLESLKPGEEKTLIVHVRALKSGVLEVGNVRALVPIPYPLVCGGCDQLEFYSNSPIITVTPAHVTYTVELTLPEVVRAGEPFVASLKVKNAGNVAIPANLTLNLPPGFGLVNGSSLLEKWVVIPLSLSPGEEWLGNVTLVAVSPGIYNVTAIVDTLGGPAGTGRAELEVKADERVVQAPATTVTETVGKYLTTTVTNTTTLTITQTVKRTATATTTTTVTVPYAPLGTKLLFLGLGAAAGAGAVILYAWWRARKS</sequence>
<dbReference type="OrthoDB" id="86238at2157"/>
<dbReference type="KEGG" id="pya:PYCH_12330"/>
<dbReference type="Gene3D" id="2.60.40.10">
    <property type="entry name" value="Immunoglobulins"/>
    <property type="match status" value="1"/>
</dbReference>
<evidence type="ECO:0000256" key="1">
    <source>
        <dbReference type="SAM" id="Phobius"/>
    </source>
</evidence>
<dbReference type="AlphaFoldDB" id="F8AF83"/>
<keyword evidence="1" id="KW-0472">Membrane</keyword>
<accession>F8AF83</accession>
<dbReference type="Proteomes" id="UP000008386">
    <property type="component" value="Chromosome"/>
</dbReference>
<reference evidence="2 3" key="1">
    <citation type="journal article" date="2011" name="J. Bacteriol.">
        <title>Complete genome sequence of the obligate piezophilic hyperthermophilic archaeon Pyrococcus yayanosii CH1.</title>
        <authorList>
            <person name="Jun X."/>
            <person name="Lupeng L."/>
            <person name="Minjuan X."/>
            <person name="Oger P."/>
            <person name="Fengping W."/>
            <person name="Jebbar M."/>
            <person name="Xiang X."/>
        </authorList>
    </citation>
    <scope>NUCLEOTIDE SEQUENCE [LARGE SCALE GENOMIC DNA]</scope>
    <source>
        <strain evidence="3">CH1 / JCM 16557</strain>
    </source>
</reference>
<evidence type="ECO:0000313" key="2">
    <source>
        <dbReference type="EMBL" id="AEH24911.1"/>
    </source>
</evidence>
<keyword evidence="3" id="KW-1185">Reference proteome</keyword>